<keyword evidence="1" id="KW-0812">Transmembrane</keyword>
<dbReference type="Proteomes" id="UP000030680">
    <property type="component" value="Unassembled WGS sequence"/>
</dbReference>
<feature type="transmembrane region" description="Helical" evidence="1">
    <location>
        <begin position="44"/>
        <end position="62"/>
    </location>
</feature>
<dbReference type="OrthoDB" id="8144at2759"/>
<dbReference type="RefSeq" id="XP_005709034.1">
    <property type="nucleotide sequence ID" value="XM_005708977.1"/>
</dbReference>
<feature type="transmembrane region" description="Helical" evidence="1">
    <location>
        <begin position="133"/>
        <end position="150"/>
    </location>
</feature>
<keyword evidence="1" id="KW-1133">Transmembrane helix</keyword>
<dbReference type="AlphaFoldDB" id="M2Y9G9"/>
<name>M2Y9G9_GALSU</name>
<dbReference type="KEGG" id="gsl:Gasu_02890"/>
<evidence type="ECO:0000313" key="2">
    <source>
        <dbReference type="EMBL" id="EME32514.1"/>
    </source>
</evidence>
<feature type="transmembrane region" description="Helical" evidence="1">
    <location>
        <begin position="103"/>
        <end position="121"/>
    </location>
</feature>
<keyword evidence="3" id="KW-1185">Reference proteome</keyword>
<organism evidence="2 3">
    <name type="scientific">Galdieria sulphuraria</name>
    <name type="common">Red alga</name>
    <dbReference type="NCBI Taxonomy" id="130081"/>
    <lineage>
        <taxon>Eukaryota</taxon>
        <taxon>Rhodophyta</taxon>
        <taxon>Bangiophyceae</taxon>
        <taxon>Galdieriales</taxon>
        <taxon>Galdieriaceae</taxon>
        <taxon>Galdieria</taxon>
    </lineage>
</organism>
<evidence type="ECO:0000313" key="3">
    <source>
        <dbReference type="Proteomes" id="UP000030680"/>
    </source>
</evidence>
<accession>M2Y9G9</accession>
<proteinExistence type="predicted"/>
<keyword evidence="1" id="KW-0472">Membrane</keyword>
<dbReference type="GeneID" id="17091085"/>
<sequence>MEPHSEREKDLAWTNADAKENQKLVLSDFLSQIVTNHRESIQRVFMRSSSGVVLGVITGVGRAVYYEKALLPELMRSVSRLTLVSFHFFALKEVCDRLKGRETIWSTFFAGGFSGWFYGLLRFRETVSPTRSFIAGVCASSIGLLVVGGLESARDHIVFRWEQGAETEREFYLFRLYHHLIGEDKELERLRAKRDALYLELFQLQDEKKKNESKM</sequence>
<gene>
    <name evidence="2" type="ORF">Gasu_02890</name>
</gene>
<dbReference type="Gramene" id="EME32514">
    <property type="protein sequence ID" value="EME32514"/>
    <property type="gene ID" value="Gasu_02890"/>
</dbReference>
<dbReference type="EMBL" id="KB454485">
    <property type="protein sequence ID" value="EME32514.1"/>
    <property type="molecule type" value="Genomic_DNA"/>
</dbReference>
<evidence type="ECO:0000256" key="1">
    <source>
        <dbReference type="SAM" id="Phobius"/>
    </source>
</evidence>
<protein>
    <submittedName>
        <fullName evidence="2">Uncharacterized protein</fullName>
    </submittedName>
</protein>
<reference evidence="3" key="1">
    <citation type="journal article" date="2013" name="Science">
        <title>Gene transfer from bacteria and archaea facilitated evolution of an extremophilic eukaryote.</title>
        <authorList>
            <person name="Schonknecht G."/>
            <person name="Chen W.H."/>
            <person name="Ternes C.M."/>
            <person name="Barbier G.G."/>
            <person name="Shrestha R.P."/>
            <person name="Stanke M."/>
            <person name="Brautigam A."/>
            <person name="Baker B.J."/>
            <person name="Banfield J.F."/>
            <person name="Garavito R.M."/>
            <person name="Carr K."/>
            <person name="Wilkerson C."/>
            <person name="Rensing S.A."/>
            <person name="Gagneul D."/>
            <person name="Dickenson N.E."/>
            <person name="Oesterhelt C."/>
            <person name="Lercher M.J."/>
            <person name="Weber A.P."/>
        </authorList>
    </citation>
    <scope>NUCLEOTIDE SEQUENCE [LARGE SCALE GENOMIC DNA]</scope>
    <source>
        <strain evidence="3">074W</strain>
    </source>
</reference>